<gene>
    <name evidence="1" type="ORF">SDC9_75143</name>
</gene>
<comment type="caution">
    <text evidence="1">The sequence shown here is derived from an EMBL/GenBank/DDBJ whole genome shotgun (WGS) entry which is preliminary data.</text>
</comment>
<proteinExistence type="predicted"/>
<organism evidence="1">
    <name type="scientific">bioreactor metagenome</name>
    <dbReference type="NCBI Taxonomy" id="1076179"/>
    <lineage>
        <taxon>unclassified sequences</taxon>
        <taxon>metagenomes</taxon>
        <taxon>ecological metagenomes</taxon>
    </lineage>
</organism>
<dbReference type="EMBL" id="VSSQ01005302">
    <property type="protein sequence ID" value="MPM28617.1"/>
    <property type="molecule type" value="Genomic_DNA"/>
</dbReference>
<dbReference type="AlphaFoldDB" id="A0A644YJZ7"/>
<evidence type="ECO:0000313" key="1">
    <source>
        <dbReference type="EMBL" id="MPM28617.1"/>
    </source>
</evidence>
<name>A0A644YJZ7_9ZZZZ</name>
<accession>A0A644YJZ7</accession>
<protein>
    <submittedName>
        <fullName evidence="1">Uncharacterized protein</fullName>
    </submittedName>
</protein>
<sequence length="67" mass="7669">MVDNVDKPLWISTTVFVHRSRFELILTRGKRHSFGVILQEILPDFGANLCSVAWENAIFHETAGTPW</sequence>
<reference evidence="1" key="1">
    <citation type="submission" date="2019-08" db="EMBL/GenBank/DDBJ databases">
        <authorList>
            <person name="Kucharzyk K."/>
            <person name="Murdoch R.W."/>
            <person name="Higgins S."/>
            <person name="Loffler F."/>
        </authorList>
    </citation>
    <scope>NUCLEOTIDE SEQUENCE</scope>
</reference>